<accession>A0A392NG31</accession>
<organism evidence="1 2">
    <name type="scientific">Trifolium medium</name>
    <dbReference type="NCBI Taxonomy" id="97028"/>
    <lineage>
        <taxon>Eukaryota</taxon>
        <taxon>Viridiplantae</taxon>
        <taxon>Streptophyta</taxon>
        <taxon>Embryophyta</taxon>
        <taxon>Tracheophyta</taxon>
        <taxon>Spermatophyta</taxon>
        <taxon>Magnoliopsida</taxon>
        <taxon>eudicotyledons</taxon>
        <taxon>Gunneridae</taxon>
        <taxon>Pentapetalae</taxon>
        <taxon>rosids</taxon>
        <taxon>fabids</taxon>
        <taxon>Fabales</taxon>
        <taxon>Fabaceae</taxon>
        <taxon>Papilionoideae</taxon>
        <taxon>50 kb inversion clade</taxon>
        <taxon>NPAAA clade</taxon>
        <taxon>Hologalegina</taxon>
        <taxon>IRL clade</taxon>
        <taxon>Trifolieae</taxon>
        <taxon>Trifolium</taxon>
    </lineage>
</organism>
<name>A0A392NG31_9FABA</name>
<comment type="caution">
    <text evidence="1">The sequence shown here is derived from an EMBL/GenBank/DDBJ whole genome shotgun (WGS) entry which is preliminary data.</text>
</comment>
<dbReference type="Proteomes" id="UP000265520">
    <property type="component" value="Unassembled WGS sequence"/>
</dbReference>
<proteinExistence type="predicted"/>
<feature type="non-terminal residue" evidence="1">
    <location>
        <position position="53"/>
    </location>
</feature>
<evidence type="ECO:0000313" key="1">
    <source>
        <dbReference type="EMBL" id="MCH98817.1"/>
    </source>
</evidence>
<sequence>MGRRNEQMMARRIRERNRAIGFAEKRCQKEGYSCEMGEDVRRGIDGEFCIDGG</sequence>
<dbReference type="AlphaFoldDB" id="A0A392NG31"/>
<reference evidence="1 2" key="1">
    <citation type="journal article" date="2018" name="Front. Plant Sci.">
        <title>Red Clover (Trifolium pratense) and Zigzag Clover (T. medium) - A Picture of Genomic Similarities and Differences.</title>
        <authorList>
            <person name="Dluhosova J."/>
            <person name="Istvanek J."/>
            <person name="Nedelnik J."/>
            <person name="Repkova J."/>
        </authorList>
    </citation>
    <scope>NUCLEOTIDE SEQUENCE [LARGE SCALE GENOMIC DNA]</scope>
    <source>
        <strain evidence="2">cv. 10/8</strain>
        <tissue evidence="1">Leaf</tissue>
    </source>
</reference>
<dbReference type="EMBL" id="LXQA010038594">
    <property type="protein sequence ID" value="MCH98817.1"/>
    <property type="molecule type" value="Genomic_DNA"/>
</dbReference>
<protein>
    <submittedName>
        <fullName evidence="1">Uncharacterized protein</fullName>
    </submittedName>
</protein>
<evidence type="ECO:0000313" key="2">
    <source>
        <dbReference type="Proteomes" id="UP000265520"/>
    </source>
</evidence>
<keyword evidence="2" id="KW-1185">Reference proteome</keyword>